<accession>A0A1S1HFQ8</accession>
<dbReference type="InterPro" id="IPR029044">
    <property type="entry name" value="Nucleotide-diphossugar_trans"/>
</dbReference>
<feature type="transmembrane region" description="Helical" evidence="6">
    <location>
        <begin position="244"/>
        <end position="264"/>
    </location>
</feature>
<dbReference type="Pfam" id="PF00535">
    <property type="entry name" value="Glycos_transf_2"/>
    <property type="match status" value="1"/>
</dbReference>
<keyword evidence="6" id="KW-1133">Transmembrane helix</keyword>
<evidence type="ECO:0000256" key="6">
    <source>
        <dbReference type="SAM" id="Phobius"/>
    </source>
</evidence>
<gene>
    <name evidence="8" type="ORF">BHE75_02882</name>
</gene>
<feature type="domain" description="Glycosyltransferase 2-like" evidence="7">
    <location>
        <begin position="15"/>
        <end position="126"/>
    </location>
</feature>
<comment type="subcellular location">
    <subcellularLocation>
        <location evidence="1">Cell membrane</location>
    </subcellularLocation>
</comment>
<dbReference type="EMBL" id="MIPT01000001">
    <property type="protein sequence ID" value="OHT20878.1"/>
    <property type="molecule type" value="Genomic_DNA"/>
</dbReference>
<keyword evidence="6" id="KW-0812">Transmembrane</keyword>
<dbReference type="InterPro" id="IPR001173">
    <property type="entry name" value="Glyco_trans_2-like"/>
</dbReference>
<dbReference type="OrthoDB" id="8416156at2"/>
<dbReference type="PANTHER" id="PTHR43646">
    <property type="entry name" value="GLYCOSYLTRANSFERASE"/>
    <property type="match status" value="1"/>
</dbReference>
<keyword evidence="9" id="KW-1185">Reference proteome</keyword>
<keyword evidence="2" id="KW-1003">Cell membrane</keyword>
<sequence length="339" mass="36134">MTVDGRVGIVAIGRNEGERLKACLRSLPPGAPAVYVDSGSSDGSVAFARSMGVRVVELDMGTPFTAARARNAGLEALVETAGGQAPDYVQMIDGDCTLDPGWLPAALAAMDAEPGLAVVFGRRRERFPEASIYNRMCDREWNVPVGEALACGGDALFRAPPLIAAGGYDPTLIAGEEPDLCARLRAAGHRIRRIDAEMTLHDAAMHRFGQYWRRASRSGHAYAELAWRGRGTPDPLWARQVRSILAWAGLLPAAILLALLAGIFGTPTGFAVAAVLALAYPLQILRLARPARAAGDPPGFALRWAALIVAGKFAELSGVLLYHRRRLSGAASQLIEYKG</sequence>
<dbReference type="GO" id="GO:0016757">
    <property type="term" value="F:glycosyltransferase activity"/>
    <property type="evidence" value="ECO:0007669"/>
    <property type="project" value="UniProtKB-KW"/>
</dbReference>
<dbReference type="PANTHER" id="PTHR43646:SF2">
    <property type="entry name" value="GLYCOSYLTRANSFERASE 2-LIKE DOMAIN-CONTAINING PROTEIN"/>
    <property type="match status" value="1"/>
</dbReference>
<evidence type="ECO:0000259" key="7">
    <source>
        <dbReference type="Pfam" id="PF00535"/>
    </source>
</evidence>
<dbReference type="Proteomes" id="UP000179467">
    <property type="component" value="Unassembled WGS sequence"/>
</dbReference>
<keyword evidence="4 8" id="KW-0808">Transferase</keyword>
<comment type="caution">
    <text evidence="8">The sequence shown here is derived from an EMBL/GenBank/DDBJ whole genome shotgun (WGS) entry which is preliminary data.</text>
</comment>
<organism evidence="8 9">
    <name type="scientific">Edaphosphingomonas haloaromaticamans</name>
    <dbReference type="NCBI Taxonomy" id="653954"/>
    <lineage>
        <taxon>Bacteria</taxon>
        <taxon>Pseudomonadati</taxon>
        <taxon>Pseudomonadota</taxon>
        <taxon>Alphaproteobacteria</taxon>
        <taxon>Sphingomonadales</taxon>
        <taxon>Rhizorhabdaceae</taxon>
        <taxon>Edaphosphingomonas</taxon>
    </lineage>
</organism>
<dbReference type="Gene3D" id="3.90.550.10">
    <property type="entry name" value="Spore Coat Polysaccharide Biosynthesis Protein SpsA, Chain A"/>
    <property type="match status" value="1"/>
</dbReference>
<evidence type="ECO:0000256" key="2">
    <source>
        <dbReference type="ARBA" id="ARBA00022475"/>
    </source>
</evidence>
<evidence type="ECO:0000256" key="5">
    <source>
        <dbReference type="ARBA" id="ARBA00023136"/>
    </source>
</evidence>
<feature type="transmembrane region" description="Helical" evidence="6">
    <location>
        <begin position="270"/>
        <end position="288"/>
    </location>
</feature>
<evidence type="ECO:0000256" key="1">
    <source>
        <dbReference type="ARBA" id="ARBA00004236"/>
    </source>
</evidence>
<proteinExistence type="predicted"/>
<dbReference type="AlphaFoldDB" id="A0A1S1HFQ8"/>
<feature type="transmembrane region" description="Helical" evidence="6">
    <location>
        <begin position="300"/>
        <end position="322"/>
    </location>
</feature>
<dbReference type="GO" id="GO:0005886">
    <property type="term" value="C:plasma membrane"/>
    <property type="evidence" value="ECO:0007669"/>
    <property type="project" value="UniProtKB-SubCell"/>
</dbReference>
<reference evidence="8 9" key="1">
    <citation type="submission" date="2016-09" db="EMBL/GenBank/DDBJ databases">
        <title>Metabolic pathway, cell adaptation mechanisms and a novel monoxygenase revealed through proteogenomic-transcription analysis of a Sphingomonas haloaromaticamans strain degrading the fungicide ortho-phenylphenol.</title>
        <authorList>
            <person name="Perruchon C."/>
            <person name="Papadopoulou E.S."/>
            <person name="Rousidou C."/>
            <person name="Vasileiadis S."/>
            <person name="Tanou G."/>
            <person name="Amoutzias G."/>
            <person name="Molassiotis A."/>
            <person name="Karpouzas D.G."/>
        </authorList>
    </citation>
    <scope>NUCLEOTIDE SEQUENCE [LARGE SCALE GENOMIC DNA]</scope>
    <source>
        <strain evidence="8 9">P3</strain>
    </source>
</reference>
<evidence type="ECO:0000256" key="3">
    <source>
        <dbReference type="ARBA" id="ARBA00022676"/>
    </source>
</evidence>
<dbReference type="RefSeq" id="WP_070934269.1">
    <property type="nucleotide sequence ID" value="NZ_MIPT01000001.1"/>
</dbReference>
<evidence type="ECO:0000256" key="4">
    <source>
        <dbReference type="ARBA" id="ARBA00022679"/>
    </source>
</evidence>
<keyword evidence="3" id="KW-0328">Glycosyltransferase</keyword>
<name>A0A1S1HFQ8_9SPHN</name>
<evidence type="ECO:0000313" key="8">
    <source>
        <dbReference type="EMBL" id="OHT20878.1"/>
    </source>
</evidence>
<protein>
    <submittedName>
        <fullName evidence="8">Glycosyl transferase family 2</fullName>
    </submittedName>
</protein>
<dbReference type="SUPFAM" id="SSF53448">
    <property type="entry name" value="Nucleotide-diphospho-sugar transferases"/>
    <property type="match status" value="1"/>
</dbReference>
<keyword evidence="5 6" id="KW-0472">Membrane</keyword>
<evidence type="ECO:0000313" key="9">
    <source>
        <dbReference type="Proteomes" id="UP000179467"/>
    </source>
</evidence>